<dbReference type="GO" id="GO:0005829">
    <property type="term" value="C:cytosol"/>
    <property type="evidence" value="ECO:0007669"/>
    <property type="project" value="TreeGrafter"/>
</dbReference>
<evidence type="ECO:0000313" key="6">
    <source>
        <dbReference type="Proteomes" id="UP001185631"/>
    </source>
</evidence>
<dbReference type="GO" id="GO:0004386">
    <property type="term" value="F:helicase activity"/>
    <property type="evidence" value="ECO:0007669"/>
    <property type="project" value="UniProtKB-KW"/>
</dbReference>
<keyword evidence="3" id="KW-0547">Nucleotide-binding</keyword>
<dbReference type="InterPro" id="IPR006935">
    <property type="entry name" value="Helicase/UvrB_N"/>
</dbReference>
<organism evidence="3 5">
    <name type="scientific">Corynebacterium curieae</name>
    <dbReference type="NCBI Taxonomy" id="2913500"/>
    <lineage>
        <taxon>Bacteria</taxon>
        <taxon>Bacillati</taxon>
        <taxon>Actinomycetota</taxon>
        <taxon>Actinomycetes</taxon>
        <taxon>Mycobacteriales</taxon>
        <taxon>Corynebacteriaceae</taxon>
        <taxon>Corynebacterium</taxon>
    </lineage>
</organism>
<dbReference type="InterPro" id="IPR050742">
    <property type="entry name" value="Helicase_Restrict-Modif_Enz"/>
</dbReference>
<gene>
    <name evidence="3" type="ORF">L8V01_00165</name>
    <name evidence="4" type="ORF">RAE13_03315</name>
</gene>
<keyword evidence="6" id="KW-1185">Reference proteome</keyword>
<keyword evidence="3" id="KW-0347">Helicase</keyword>
<evidence type="ECO:0000259" key="2">
    <source>
        <dbReference type="Pfam" id="PF04851"/>
    </source>
</evidence>
<dbReference type="RefSeq" id="WP_269945173.1">
    <property type="nucleotide sequence ID" value="NZ_JAKMUU010000001.1"/>
</dbReference>
<reference evidence="3" key="1">
    <citation type="submission" date="2022-02" db="EMBL/GenBank/DDBJ databases">
        <title>Corynebacterium sp. from urogenital microbiome.</title>
        <authorList>
            <person name="Cappelli E.A."/>
            <person name="Ribeiro T.G."/>
            <person name="Peixe L."/>
        </authorList>
    </citation>
    <scope>NUCLEOTIDE SEQUENCE</scope>
    <source>
        <strain evidence="3">C8Ua_181</strain>
    </source>
</reference>
<dbReference type="SUPFAM" id="SSF52540">
    <property type="entry name" value="P-loop containing nucleoside triphosphate hydrolases"/>
    <property type="match status" value="1"/>
</dbReference>
<dbReference type="GO" id="GO:0005524">
    <property type="term" value="F:ATP binding"/>
    <property type="evidence" value="ECO:0007669"/>
    <property type="project" value="InterPro"/>
</dbReference>
<feature type="domain" description="Helicase/UvrB N-terminal" evidence="2">
    <location>
        <begin position="20"/>
        <end position="217"/>
    </location>
</feature>
<dbReference type="Gene3D" id="3.40.50.300">
    <property type="entry name" value="P-loop containing nucleotide triphosphate hydrolases"/>
    <property type="match status" value="2"/>
</dbReference>
<keyword evidence="3" id="KW-0067">ATP-binding</keyword>
<protein>
    <submittedName>
        <fullName evidence="3">DEAD/DEAH box helicase family protein</fullName>
    </submittedName>
</protein>
<dbReference type="GO" id="GO:0016787">
    <property type="term" value="F:hydrolase activity"/>
    <property type="evidence" value="ECO:0007669"/>
    <property type="project" value="InterPro"/>
</dbReference>
<dbReference type="GO" id="GO:0003677">
    <property type="term" value="F:DNA binding"/>
    <property type="evidence" value="ECO:0007669"/>
    <property type="project" value="InterPro"/>
</dbReference>
<evidence type="ECO:0000313" key="3">
    <source>
        <dbReference type="EMBL" id="MCZ9305904.1"/>
    </source>
</evidence>
<evidence type="ECO:0000313" key="5">
    <source>
        <dbReference type="Proteomes" id="UP001146430"/>
    </source>
</evidence>
<evidence type="ECO:0000256" key="1">
    <source>
        <dbReference type="SAM" id="MobiDB-lite"/>
    </source>
</evidence>
<feature type="region of interest" description="Disordered" evidence="1">
    <location>
        <begin position="428"/>
        <end position="526"/>
    </location>
</feature>
<feature type="compositionally biased region" description="Basic and acidic residues" evidence="1">
    <location>
        <begin position="503"/>
        <end position="526"/>
    </location>
</feature>
<dbReference type="PANTHER" id="PTHR47396">
    <property type="entry name" value="TYPE I RESTRICTION ENZYME ECOKI R PROTEIN"/>
    <property type="match status" value="1"/>
</dbReference>
<feature type="compositionally biased region" description="Low complexity" evidence="1">
    <location>
        <begin position="477"/>
        <end position="496"/>
    </location>
</feature>
<dbReference type="Pfam" id="PF04851">
    <property type="entry name" value="ResIII"/>
    <property type="match status" value="1"/>
</dbReference>
<dbReference type="Proteomes" id="UP001146430">
    <property type="component" value="Unassembled WGS sequence"/>
</dbReference>
<accession>A0A9X3M8H7</accession>
<dbReference type="EMBL" id="JAVBID010000003">
    <property type="protein sequence ID" value="MDV2423445.1"/>
    <property type="molecule type" value="Genomic_DNA"/>
</dbReference>
<dbReference type="InterPro" id="IPR027417">
    <property type="entry name" value="P-loop_NTPase"/>
</dbReference>
<evidence type="ECO:0000313" key="4">
    <source>
        <dbReference type="EMBL" id="MDV2423445.1"/>
    </source>
</evidence>
<dbReference type="Proteomes" id="UP001185631">
    <property type="component" value="Unassembled WGS sequence"/>
</dbReference>
<proteinExistence type="predicted"/>
<reference evidence="4 6" key="2">
    <citation type="submission" date="2023-08" db="EMBL/GenBank/DDBJ databases">
        <title>Genomic characterization of the C. tuberculostearicum species complex, a ubiquitous member of the human skin microbiome.</title>
        <authorList>
            <person name="Ahmed N."/>
            <person name="Deming C."/>
            <person name="Conlan S."/>
            <person name="Segre J."/>
        </authorList>
    </citation>
    <scope>NUCLEOTIDE SEQUENCE [LARGE SCALE GENOMIC DNA]</scope>
    <source>
        <strain evidence="4 6">CTNIH19</strain>
    </source>
</reference>
<dbReference type="AlphaFoldDB" id="A0A9X3M8H7"/>
<comment type="caution">
    <text evidence="3">The sequence shown here is derived from an EMBL/GenBank/DDBJ whole genome shotgun (WGS) entry which is preliminary data.</text>
</comment>
<keyword evidence="3" id="KW-0378">Hydrolase</keyword>
<sequence length="865" mass="95559">MTLQLTYDPALVDELSASFGLRAANTRALDTLARRMDSGVDGANALVMDMATGAGKTYVMAAFIEYLRRHGVRNVVVVTPGLVVQTKTVANFTRGSGKFIEGAALDPVVVTPDNYKSMAAGRTEAEQQSSSSVFVFNIQQLIAPKKMEGETKGGGKQATARGIRKFSEYAGVLYDDLAARDDLVVIADEHHLYSASAASFHAAIADLSPAMLVGLTASADEDDDVIFRYTLREAIGDKSVKTPVIVYRRDGYGEREQYQQLKDAATLHAYKQNFYDEYAARHADDGTSPINPVMMVVCENIAHATEVEELLAGPEFFNNPYAVLRVDSDSMTEEKTALLAGLDNPDSPVRAVVSVNKLKEGWDTRSIAVMVTLRAMDSDILTQQTLGRGLRLPFKRYTGVEAIDTLEVVAHDSFRRLLKSEKVLHSFGVDTRPQTSEPIPDTEPPQPDTDTDTEPPQPDTDTGGDGETRPGNGPELTVATDPGTGTDPDTTAQGDTELAGENATDKPVGKLRELGGDGSDLDHWHDDDTTPAVVELVERFRDVSFWFPHTTFMREDEFFPLHKLTNADIVAAAGKVTDEATSEMERYKLKFTAHTISTSRLEQMQIQSVAIEEDTARREIKAIILANRLIDRNRENLSQLDNRIVPAFMNAVSVTEWTVDALATASETLRMLVSRAVAEFTASLEPTVRLVPLLLPHEQRRSYQLPKGRDIIPRTEDKSKFVRRQYYSGWKKGLYNAAAFDSYSGEAQLASDLDVSPDVEWWTRLYPEDKASIGYAARRSYYPDFIVHDKEGRTWIVEGKDAGGRANDEVQKKRAAAEEAINLMASHPDMMNMKIGYVIAYEDTIESAGSWRKLLNVSDPIESPN</sequence>
<dbReference type="PANTHER" id="PTHR47396:SF1">
    <property type="entry name" value="ATP-DEPENDENT HELICASE IRC3-RELATED"/>
    <property type="match status" value="1"/>
</dbReference>
<name>A0A9X3M8H7_9CORY</name>
<dbReference type="EMBL" id="JAKMUU010000001">
    <property type="protein sequence ID" value="MCZ9305904.1"/>
    <property type="molecule type" value="Genomic_DNA"/>
</dbReference>